<dbReference type="AlphaFoldDB" id="A0A540Q6E5"/>
<dbReference type="InterPro" id="IPR025843">
    <property type="entry name" value="Actino_peptide"/>
</dbReference>
<accession>A0A540Q6E5</accession>
<dbReference type="Pfam" id="PF14408">
    <property type="entry name" value="Actino_peptide"/>
    <property type="match status" value="1"/>
</dbReference>
<dbReference type="Proteomes" id="UP000318720">
    <property type="component" value="Unassembled WGS sequence"/>
</dbReference>
<comment type="caution">
    <text evidence="2">The sequence shown here is derived from an EMBL/GenBank/DDBJ whole genome shotgun (WGS) entry which is preliminary data.</text>
</comment>
<dbReference type="InterPro" id="IPR026496">
    <property type="entry name" value="GRASP_targ"/>
</dbReference>
<evidence type="ECO:0000313" key="2">
    <source>
        <dbReference type="EMBL" id="TQE31081.1"/>
    </source>
</evidence>
<proteinExistence type="predicted"/>
<reference evidence="2 3" key="1">
    <citation type="submission" date="2019-03" db="EMBL/GenBank/DDBJ databases">
        <title>Comparative genomic analyses of the sweetpotato soil rot pathogen, Streptomyces ipomoeae.</title>
        <authorList>
            <person name="Ruschel Soares N."/>
            <person name="Badger J.H."/>
            <person name="Huguet-Tapia J.C."/>
            <person name="Clark C.A."/>
            <person name="Pettis G.S."/>
        </authorList>
    </citation>
    <scope>NUCLEOTIDE SEQUENCE [LARGE SCALE GENOMIC DNA]</scope>
    <source>
        <strain evidence="2 3">88-35</strain>
    </source>
</reference>
<evidence type="ECO:0000313" key="3">
    <source>
        <dbReference type="Proteomes" id="UP000318720"/>
    </source>
</evidence>
<organism evidence="2 3">
    <name type="scientific">Streptomyces ipomoeae</name>
    <dbReference type="NCBI Taxonomy" id="103232"/>
    <lineage>
        <taxon>Bacteria</taxon>
        <taxon>Bacillati</taxon>
        <taxon>Actinomycetota</taxon>
        <taxon>Actinomycetes</taxon>
        <taxon>Kitasatosporales</taxon>
        <taxon>Streptomycetaceae</taxon>
        <taxon>Streptomyces</taxon>
    </lineage>
</organism>
<feature type="region of interest" description="Disordered" evidence="1">
    <location>
        <begin position="32"/>
        <end position="72"/>
    </location>
</feature>
<sequence>MEPYPTVHAAATAVALDPASQTAVFHDLRGCPVELGKHGTGSGTETRTQTSQGDGSGPANSDEGHDQDSDQD</sequence>
<name>A0A540Q6E5_9ACTN</name>
<evidence type="ECO:0000256" key="1">
    <source>
        <dbReference type="SAM" id="MobiDB-lite"/>
    </source>
</evidence>
<dbReference type="NCBIfam" id="TIGR04186">
    <property type="entry name" value="GRASP_targ"/>
    <property type="match status" value="1"/>
</dbReference>
<feature type="compositionally biased region" description="Polar residues" evidence="1">
    <location>
        <begin position="43"/>
        <end position="53"/>
    </location>
</feature>
<gene>
    <name evidence="2" type="primary">tgmA</name>
    <name evidence="2" type="ORF">Sipo8835_22750</name>
</gene>
<feature type="compositionally biased region" description="Basic and acidic residues" evidence="1">
    <location>
        <begin position="62"/>
        <end position="72"/>
    </location>
</feature>
<protein>
    <submittedName>
        <fullName evidence="2">ATP-grasp-modified RiPP</fullName>
    </submittedName>
</protein>
<dbReference type="EMBL" id="SPAZ01000186">
    <property type="protein sequence ID" value="TQE31081.1"/>
    <property type="molecule type" value="Genomic_DNA"/>
</dbReference>